<feature type="compositionally biased region" description="Basic residues" evidence="1">
    <location>
        <begin position="86"/>
        <end position="100"/>
    </location>
</feature>
<reference evidence="2" key="1">
    <citation type="submission" date="2022-07" db="EMBL/GenBank/DDBJ databases">
        <authorList>
            <person name="Macas J."/>
            <person name="Novak P."/>
            <person name="Neumann P."/>
        </authorList>
    </citation>
    <scope>NUCLEOTIDE SEQUENCE</scope>
</reference>
<gene>
    <name evidence="2" type="ORF">CEPIT_LOCUS44066</name>
</gene>
<evidence type="ECO:0000256" key="1">
    <source>
        <dbReference type="SAM" id="MobiDB-lite"/>
    </source>
</evidence>
<sequence length="144" mass="16182">MGKKRNNSEREGLGKVTEYEKQRMKILASNEEKMRAAGFSTLANKTIFQSNNAISTNRLAYSHDVFDDEAYSPSDDENAELDHLKVPKKGKGLSNKTRKQSRGEPKTMGDVVKQSSKHQNQQTPATLRLTCSFFIKKTGGKQDQ</sequence>
<dbReference type="Proteomes" id="UP001152523">
    <property type="component" value="Unassembled WGS sequence"/>
</dbReference>
<evidence type="ECO:0000313" key="2">
    <source>
        <dbReference type="EMBL" id="CAH9147876.1"/>
    </source>
</evidence>
<proteinExistence type="predicted"/>
<organism evidence="2 3">
    <name type="scientific">Cuscuta epithymum</name>
    <dbReference type="NCBI Taxonomy" id="186058"/>
    <lineage>
        <taxon>Eukaryota</taxon>
        <taxon>Viridiplantae</taxon>
        <taxon>Streptophyta</taxon>
        <taxon>Embryophyta</taxon>
        <taxon>Tracheophyta</taxon>
        <taxon>Spermatophyta</taxon>
        <taxon>Magnoliopsida</taxon>
        <taxon>eudicotyledons</taxon>
        <taxon>Gunneridae</taxon>
        <taxon>Pentapetalae</taxon>
        <taxon>asterids</taxon>
        <taxon>lamiids</taxon>
        <taxon>Solanales</taxon>
        <taxon>Convolvulaceae</taxon>
        <taxon>Cuscuteae</taxon>
        <taxon>Cuscuta</taxon>
        <taxon>Cuscuta subgen. Cuscuta</taxon>
    </lineage>
</organism>
<dbReference type="EMBL" id="CAMAPF010001140">
    <property type="protein sequence ID" value="CAH9147876.1"/>
    <property type="molecule type" value="Genomic_DNA"/>
</dbReference>
<comment type="caution">
    <text evidence="2">The sequence shown here is derived from an EMBL/GenBank/DDBJ whole genome shotgun (WGS) entry which is preliminary data.</text>
</comment>
<name>A0AAV0GIY4_9ASTE</name>
<protein>
    <submittedName>
        <fullName evidence="2">Uncharacterized protein</fullName>
    </submittedName>
</protein>
<feature type="region of interest" description="Disordered" evidence="1">
    <location>
        <begin position="68"/>
        <end position="124"/>
    </location>
</feature>
<evidence type="ECO:0000313" key="3">
    <source>
        <dbReference type="Proteomes" id="UP001152523"/>
    </source>
</evidence>
<feature type="compositionally biased region" description="Polar residues" evidence="1">
    <location>
        <begin position="113"/>
        <end position="124"/>
    </location>
</feature>
<dbReference type="AlphaFoldDB" id="A0AAV0GIY4"/>
<keyword evidence="3" id="KW-1185">Reference proteome</keyword>
<accession>A0AAV0GIY4</accession>
<feature type="compositionally biased region" description="Acidic residues" evidence="1">
    <location>
        <begin position="68"/>
        <end position="79"/>
    </location>
</feature>